<gene>
    <name evidence="7" type="ORF">DFP98_11370</name>
</gene>
<keyword evidence="8" id="KW-1185">Reference proteome</keyword>
<evidence type="ECO:0000256" key="1">
    <source>
        <dbReference type="ARBA" id="ARBA00009402"/>
    </source>
</evidence>
<keyword evidence="4" id="KW-0233">DNA recombination</keyword>
<dbReference type="AlphaFoldDB" id="A0A3D9JPX4"/>
<feature type="domain" description="DUF4158" evidence="6">
    <location>
        <begin position="8"/>
        <end position="172"/>
    </location>
</feature>
<name>A0A3D9JPX4_9BACL</name>
<protein>
    <submittedName>
        <fullName evidence="7">TnpA family transposase</fullName>
    </submittedName>
</protein>
<keyword evidence="3" id="KW-0238">DNA-binding</keyword>
<dbReference type="NCBIfam" id="NF033527">
    <property type="entry name" value="transpos_Tn3"/>
    <property type="match status" value="1"/>
</dbReference>
<evidence type="ECO:0000256" key="4">
    <source>
        <dbReference type="ARBA" id="ARBA00023172"/>
    </source>
</evidence>
<dbReference type="RefSeq" id="WP_116061814.1">
    <property type="nucleotide sequence ID" value="NZ_QRDZ01000013.1"/>
</dbReference>
<dbReference type="Proteomes" id="UP000256977">
    <property type="component" value="Unassembled WGS sequence"/>
</dbReference>
<feature type="domain" description="Tn3 transposase DDE" evidence="5">
    <location>
        <begin position="581"/>
        <end position="967"/>
    </location>
</feature>
<evidence type="ECO:0000259" key="6">
    <source>
        <dbReference type="Pfam" id="PF13700"/>
    </source>
</evidence>
<comment type="similarity">
    <text evidence="1">Belongs to the transposase 7 family.</text>
</comment>
<dbReference type="EMBL" id="QRDZ01000013">
    <property type="protein sequence ID" value="RED76010.1"/>
    <property type="molecule type" value="Genomic_DNA"/>
</dbReference>
<proteinExistence type="inferred from homology"/>
<evidence type="ECO:0000256" key="3">
    <source>
        <dbReference type="ARBA" id="ARBA00023125"/>
    </source>
</evidence>
<evidence type="ECO:0000256" key="2">
    <source>
        <dbReference type="ARBA" id="ARBA00022578"/>
    </source>
</evidence>
<evidence type="ECO:0000313" key="7">
    <source>
        <dbReference type="EMBL" id="RED76010.1"/>
    </source>
</evidence>
<reference evidence="7 8" key="1">
    <citation type="submission" date="2018-07" db="EMBL/GenBank/DDBJ databases">
        <title>Genomic Encyclopedia of Type Strains, Phase III (KMG-III): the genomes of soil and plant-associated and newly described type strains.</title>
        <authorList>
            <person name="Whitman W."/>
        </authorList>
    </citation>
    <scope>NUCLEOTIDE SEQUENCE [LARGE SCALE GENOMIC DNA]</scope>
    <source>
        <strain evidence="7 8">CECT 7287</strain>
    </source>
</reference>
<accession>A0A3D9JPX4</accession>
<evidence type="ECO:0000313" key="8">
    <source>
        <dbReference type="Proteomes" id="UP000256977"/>
    </source>
</evidence>
<dbReference type="OrthoDB" id="3538665at2"/>
<comment type="caution">
    <text evidence="7">The sequence shown here is derived from an EMBL/GenBank/DDBJ whole genome shotgun (WGS) entry which is preliminary data.</text>
</comment>
<evidence type="ECO:0000259" key="5">
    <source>
        <dbReference type="Pfam" id="PF01526"/>
    </source>
</evidence>
<dbReference type="GO" id="GO:0004803">
    <property type="term" value="F:transposase activity"/>
    <property type="evidence" value="ECO:0007669"/>
    <property type="project" value="InterPro"/>
</dbReference>
<dbReference type="InterPro" id="IPR047653">
    <property type="entry name" value="Tn3-like_transpos"/>
</dbReference>
<dbReference type="GO" id="GO:0006313">
    <property type="term" value="P:DNA transposition"/>
    <property type="evidence" value="ECO:0007669"/>
    <property type="project" value="InterPro"/>
</dbReference>
<dbReference type="Pfam" id="PF13700">
    <property type="entry name" value="DUF4158"/>
    <property type="match status" value="1"/>
</dbReference>
<keyword evidence="2" id="KW-0815">Transposition</keyword>
<dbReference type="GO" id="GO:0003677">
    <property type="term" value="F:DNA binding"/>
    <property type="evidence" value="ECO:0007669"/>
    <property type="project" value="UniProtKB-KW"/>
</dbReference>
<sequence length="989" mass="113883">MYARVRELLTPEERLQYLQIPPDLGEWELGTYFTFTQHDLEIIQQRRRDYNRLGFAVQLCVLRYLGWTLSDVTEVPVQVLRYIGKQINADVESFTSYGEREATKYEHLEEIRKEYGYQTFTLSEYRSLCKHLFNHAMANGNPLHLIQLALEDLRKRKTILPSMATIERAVWETRKRTEEKIFKLLSGSLTELQIAKLDRVLSTMPDSSKTYLAWLREVPGTSSPDSFLKVIEKLEYIRDLQLQVDTKGIHPNRLRQLSKIGSRYEPHSFRRFNDPKKHAILVAYLLELIQDLTDLAFEIHDRQIMILLSKGRKAQEELQKQNGKSINEKVVHFADLGAALIRARSEGTDPFVALDAVMPWDQIVASVEEAKRLARPVDYDYLDLLEKKFYALRKYTPTLLKSLEFRSTKSAEPLMKAVDIIREMNETGKRKVPEGAPLNFVSNRWQKHVYDDDGAINRHYYEMAVLTELRNYVRSGDVSIVGSRQHKDFEEYLVPKSDWNGIDPNVTKLAVSLSVKEYLEERTESLLQRLSWVQDNIDELDGVNLENGKLHIERLEKAVPDESRNFSLSLYELLPRIKLTDLLMEVANWTNFHEQFIHASSNRAPNEEETTILMATLMAMGTNIGLTKMAEATPNISYRQMANTTQWRLYEDAMNKAQAVLVNFHHKLALPSYWGNGTTSSSDGMRVQIGVSAIHADANPHYGTGKGATIYRFVSDQFSTFYTKVINTNARDAVHVIDGLLHHETDLAIEEHYTDTAGYTDQVFGLTHLLGFRFAPRLRDLADSKLYAIGKPSDFPKLEKLLRGQINTKIIQENYDDVLRLAHSIREGTVSASLIMGKIGSYARQNSLATALREMGRIEKTIFVLDYLSSEALRRKIHRGLNKGEAMNALARAIFFGKHGEMRERALQDQLQRASALNIIINAISVWNTVYLQQATEHRKKQGKLREELLNHISPLGWEHINFLGEYKFNFRQNTSLNSLRPLKQQEVE</sequence>
<dbReference type="InterPro" id="IPR025296">
    <property type="entry name" value="DUF4158"/>
</dbReference>
<dbReference type="Pfam" id="PF01526">
    <property type="entry name" value="DDE_Tnp_Tn3"/>
    <property type="match status" value="1"/>
</dbReference>
<organism evidence="7 8">
    <name type="scientific">Cohnella phaseoli</name>
    <dbReference type="NCBI Taxonomy" id="456490"/>
    <lineage>
        <taxon>Bacteria</taxon>
        <taxon>Bacillati</taxon>
        <taxon>Bacillota</taxon>
        <taxon>Bacilli</taxon>
        <taxon>Bacillales</taxon>
        <taxon>Paenibacillaceae</taxon>
        <taxon>Cohnella</taxon>
    </lineage>
</organism>
<dbReference type="InterPro" id="IPR002513">
    <property type="entry name" value="Tn3_Tnp_DDE_dom"/>
</dbReference>